<keyword evidence="8" id="KW-0449">Lipoprotein</keyword>
<feature type="compositionally biased region" description="Low complexity" evidence="10">
    <location>
        <begin position="133"/>
        <end position="143"/>
    </location>
</feature>
<dbReference type="InterPro" id="IPR008427">
    <property type="entry name" value="Extracellular_membr_CFEM_dom"/>
</dbReference>
<comment type="similarity">
    <text evidence="3">Belongs to the RBT5 family.</text>
</comment>
<evidence type="ECO:0000256" key="4">
    <source>
        <dbReference type="ARBA" id="ARBA00022525"/>
    </source>
</evidence>
<dbReference type="Proteomes" id="UP001446871">
    <property type="component" value="Unassembled WGS sequence"/>
</dbReference>
<feature type="chain" id="PRO_5046539411" description="CFEM domain-containing protein" evidence="11">
    <location>
        <begin position="17"/>
        <end position="258"/>
    </location>
</feature>
<keyword evidence="9" id="KW-0349">Heme</keyword>
<comment type="caution">
    <text evidence="9">Lacks conserved residue(s) required for the propagation of feature annotation.</text>
</comment>
<dbReference type="EMBL" id="JAQQWM010000005">
    <property type="protein sequence ID" value="KAK8063447.1"/>
    <property type="molecule type" value="Genomic_DNA"/>
</dbReference>
<organism evidence="13 14">
    <name type="scientific">Apiospora saccharicola</name>
    <dbReference type="NCBI Taxonomy" id="335842"/>
    <lineage>
        <taxon>Eukaryota</taxon>
        <taxon>Fungi</taxon>
        <taxon>Dikarya</taxon>
        <taxon>Ascomycota</taxon>
        <taxon>Pezizomycotina</taxon>
        <taxon>Sordariomycetes</taxon>
        <taxon>Xylariomycetidae</taxon>
        <taxon>Amphisphaeriales</taxon>
        <taxon>Apiosporaceae</taxon>
        <taxon>Apiospora</taxon>
    </lineage>
</organism>
<evidence type="ECO:0000256" key="3">
    <source>
        <dbReference type="ARBA" id="ARBA00010031"/>
    </source>
</evidence>
<feature type="binding site" description="axial binding residue" evidence="9">
    <location>
        <position position="43"/>
    </location>
    <ligand>
        <name>heme</name>
        <dbReference type="ChEBI" id="CHEBI:30413"/>
    </ligand>
    <ligandPart>
        <name>Fe</name>
        <dbReference type="ChEBI" id="CHEBI:18248"/>
    </ligandPart>
</feature>
<keyword evidence="5" id="KW-0325">Glycoprotein</keyword>
<evidence type="ECO:0000256" key="7">
    <source>
        <dbReference type="ARBA" id="ARBA00023157"/>
    </source>
</evidence>
<evidence type="ECO:0000256" key="1">
    <source>
        <dbReference type="ARBA" id="ARBA00004589"/>
    </source>
</evidence>
<evidence type="ECO:0000259" key="12">
    <source>
        <dbReference type="PROSITE" id="PS52012"/>
    </source>
</evidence>
<evidence type="ECO:0000256" key="9">
    <source>
        <dbReference type="PROSITE-ProRule" id="PRU01356"/>
    </source>
</evidence>
<dbReference type="PROSITE" id="PS52012">
    <property type="entry name" value="CFEM"/>
    <property type="match status" value="1"/>
</dbReference>
<sequence length="258" mass="25301">MKYAFTAAALFAFASAQDFSSIPGCAQPCLQSAIATTSCQMTDYKCICNDVSAIQSAGTSCVVDKCGADVAVSQVVPALKAFCAKALAAPAAAMTAYPESSPAAPAPAPAEAKDTTCTEEEATSTPAPMSIPTTTTECTTESTPVVYATSTPEAMSTSSVYPESSSVCEEETPAASSSYAAESAPAPATATASVSSYPVGTYGSSPVGTTPIVQAGGNYSTSGVSPKQPVATAGASSSTVAGSVGAALAAFALAALAI</sequence>
<keyword evidence="9" id="KW-0408">Iron</keyword>
<dbReference type="SMART" id="SM00747">
    <property type="entry name" value="CFEM"/>
    <property type="match status" value="1"/>
</dbReference>
<evidence type="ECO:0000256" key="5">
    <source>
        <dbReference type="ARBA" id="ARBA00022622"/>
    </source>
</evidence>
<reference evidence="13 14" key="1">
    <citation type="submission" date="2023-01" db="EMBL/GenBank/DDBJ databases">
        <title>Analysis of 21 Apiospora genomes using comparative genomics revels a genus with tremendous synthesis potential of carbohydrate active enzymes and secondary metabolites.</title>
        <authorList>
            <person name="Sorensen T."/>
        </authorList>
    </citation>
    <scope>NUCLEOTIDE SEQUENCE [LARGE SCALE GENOMIC DNA]</scope>
    <source>
        <strain evidence="13 14">CBS 83171</strain>
    </source>
</reference>
<evidence type="ECO:0000256" key="2">
    <source>
        <dbReference type="ARBA" id="ARBA00004613"/>
    </source>
</evidence>
<evidence type="ECO:0000313" key="14">
    <source>
        <dbReference type="Proteomes" id="UP001446871"/>
    </source>
</evidence>
<keyword evidence="5" id="KW-0472">Membrane</keyword>
<evidence type="ECO:0000313" key="13">
    <source>
        <dbReference type="EMBL" id="KAK8063447.1"/>
    </source>
</evidence>
<keyword evidence="6 11" id="KW-0732">Signal</keyword>
<evidence type="ECO:0000256" key="10">
    <source>
        <dbReference type="SAM" id="MobiDB-lite"/>
    </source>
</evidence>
<evidence type="ECO:0000256" key="11">
    <source>
        <dbReference type="SAM" id="SignalP"/>
    </source>
</evidence>
<comment type="subcellular location">
    <subcellularLocation>
        <location evidence="1">Membrane</location>
        <topology evidence="1">Lipid-anchor</topology>
        <topology evidence="1">GPI-anchor</topology>
    </subcellularLocation>
    <subcellularLocation>
        <location evidence="2">Secreted</location>
    </subcellularLocation>
</comment>
<proteinExistence type="inferred from homology"/>
<dbReference type="Pfam" id="PF05730">
    <property type="entry name" value="CFEM"/>
    <property type="match status" value="1"/>
</dbReference>
<keyword evidence="9" id="KW-0479">Metal-binding</keyword>
<gene>
    <name evidence="13" type="ORF">PG996_008099</name>
</gene>
<feature type="compositionally biased region" description="Low complexity" evidence="10">
    <location>
        <begin position="156"/>
        <end position="173"/>
    </location>
</feature>
<keyword evidence="14" id="KW-1185">Reference proteome</keyword>
<keyword evidence="5" id="KW-0336">GPI-anchor</keyword>
<evidence type="ECO:0000256" key="6">
    <source>
        <dbReference type="ARBA" id="ARBA00022729"/>
    </source>
</evidence>
<feature type="region of interest" description="Disordered" evidence="10">
    <location>
        <begin position="98"/>
        <end position="173"/>
    </location>
</feature>
<comment type="caution">
    <text evidence="13">The sequence shown here is derived from an EMBL/GenBank/DDBJ whole genome shotgun (WGS) entry which is preliminary data.</text>
</comment>
<feature type="disulfide bond" evidence="9">
    <location>
        <begin position="39"/>
        <end position="46"/>
    </location>
</feature>
<protein>
    <recommendedName>
        <fullName evidence="12">CFEM domain-containing protein</fullName>
    </recommendedName>
</protein>
<keyword evidence="4" id="KW-0964">Secreted</keyword>
<evidence type="ECO:0000256" key="8">
    <source>
        <dbReference type="ARBA" id="ARBA00023288"/>
    </source>
</evidence>
<accession>A0ABR1UWZ2</accession>
<feature type="signal peptide" evidence="11">
    <location>
        <begin position="1"/>
        <end position="16"/>
    </location>
</feature>
<name>A0ABR1UWZ2_9PEZI</name>
<feature type="domain" description="CFEM" evidence="12">
    <location>
        <begin position="1"/>
        <end position="109"/>
    </location>
</feature>
<keyword evidence="7 9" id="KW-1015">Disulfide bond</keyword>